<accession>A0A059F8J6</accession>
<gene>
    <name evidence="6" type="ORF">HJA_14794</name>
</gene>
<dbReference type="InterPro" id="IPR058163">
    <property type="entry name" value="LysR-type_TF_proteobact-type"/>
</dbReference>
<dbReference type="PANTHER" id="PTHR30537:SF3">
    <property type="entry name" value="TRANSCRIPTIONAL REGULATORY PROTEIN"/>
    <property type="match status" value="1"/>
</dbReference>
<dbReference type="Proteomes" id="UP000024816">
    <property type="component" value="Unassembled WGS sequence"/>
</dbReference>
<protein>
    <submittedName>
        <fullName evidence="6">LysR family transcriptional regulator</fullName>
    </submittedName>
</protein>
<dbReference type="PROSITE" id="PS50931">
    <property type="entry name" value="HTH_LYSR"/>
    <property type="match status" value="1"/>
</dbReference>
<evidence type="ECO:0000256" key="1">
    <source>
        <dbReference type="ARBA" id="ARBA00009437"/>
    </source>
</evidence>
<reference evidence="6 7" key="1">
    <citation type="journal article" date="2014" name="Antonie Van Leeuwenhoek">
        <title>Hyphomonas beringensis sp. nov. and Hyphomonas chukchiensis sp. nov., isolated from surface seawater of the Bering Sea and Chukchi Sea.</title>
        <authorList>
            <person name="Li C."/>
            <person name="Lai Q."/>
            <person name="Li G."/>
            <person name="Dong C."/>
            <person name="Wang J."/>
            <person name="Liao Y."/>
            <person name="Shao Z."/>
        </authorList>
    </citation>
    <scope>NUCLEOTIDE SEQUENCE [LARGE SCALE GENOMIC DNA]</scope>
    <source>
        <strain evidence="6 7">VP2</strain>
    </source>
</reference>
<dbReference type="Pfam" id="PF00126">
    <property type="entry name" value="HTH_1"/>
    <property type="match status" value="1"/>
</dbReference>
<dbReference type="GO" id="GO:0043565">
    <property type="term" value="F:sequence-specific DNA binding"/>
    <property type="evidence" value="ECO:0007669"/>
    <property type="project" value="TreeGrafter"/>
</dbReference>
<dbReference type="SUPFAM" id="SSF53850">
    <property type="entry name" value="Periplasmic binding protein-like II"/>
    <property type="match status" value="1"/>
</dbReference>
<sequence>MQAELFDWDKIRVFRTVAHLGSMSAAAIRLGGSVPTISRRVSDLEADLNTQLFHRSTRGIELTEAGSILLRHADVMADVMEAVEIDVADRQGTQTGIVRLDVDEALLAWWLMPQLPVFLRSHPGIDLRTSAWTPPTAEALNRADILTTLDRPVQSDLVTRRLGKVHYAIYAAPTHPAAEHGPASLEDIDTVRCVFPLGLADRIAGSLTPATPLRQFCERSPVTNSLASALAECRSGASLCALPTFVEASHTDIFRICPLPEIRDDIWLSFPERARRLERCTTVLDWLRGLLNAEAHPCFRQNPAQALRMEPAPLLRRQA</sequence>
<feature type="domain" description="HTH lysR-type" evidence="5">
    <location>
        <begin position="6"/>
        <end position="63"/>
    </location>
</feature>
<comment type="similarity">
    <text evidence="1">Belongs to the LysR transcriptional regulatory family.</text>
</comment>
<dbReference type="STRING" id="1280952.HJA_14794"/>
<evidence type="ECO:0000256" key="4">
    <source>
        <dbReference type="ARBA" id="ARBA00023163"/>
    </source>
</evidence>
<comment type="caution">
    <text evidence="6">The sequence shown here is derived from an EMBL/GenBank/DDBJ whole genome shotgun (WGS) entry which is preliminary data.</text>
</comment>
<dbReference type="OrthoDB" id="7624726at2"/>
<dbReference type="eggNOG" id="COG0583">
    <property type="taxonomic scope" value="Bacteria"/>
</dbReference>
<proteinExistence type="inferred from homology"/>
<dbReference type="GO" id="GO:0006351">
    <property type="term" value="P:DNA-templated transcription"/>
    <property type="evidence" value="ECO:0007669"/>
    <property type="project" value="TreeGrafter"/>
</dbReference>
<dbReference type="EMBL" id="ARYJ01000011">
    <property type="protein sequence ID" value="KCZ86878.1"/>
    <property type="molecule type" value="Genomic_DNA"/>
</dbReference>
<dbReference type="FunFam" id="1.10.10.10:FF:000001">
    <property type="entry name" value="LysR family transcriptional regulator"/>
    <property type="match status" value="1"/>
</dbReference>
<evidence type="ECO:0000259" key="5">
    <source>
        <dbReference type="PROSITE" id="PS50931"/>
    </source>
</evidence>
<dbReference type="InterPro" id="IPR036388">
    <property type="entry name" value="WH-like_DNA-bd_sf"/>
</dbReference>
<keyword evidence="7" id="KW-1185">Reference proteome</keyword>
<dbReference type="SUPFAM" id="SSF46785">
    <property type="entry name" value="Winged helix' DNA-binding domain"/>
    <property type="match status" value="1"/>
</dbReference>
<dbReference type="PANTHER" id="PTHR30537">
    <property type="entry name" value="HTH-TYPE TRANSCRIPTIONAL REGULATOR"/>
    <property type="match status" value="1"/>
</dbReference>
<dbReference type="InterPro" id="IPR000847">
    <property type="entry name" value="LysR_HTH_N"/>
</dbReference>
<evidence type="ECO:0000313" key="7">
    <source>
        <dbReference type="Proteomes" id="UP000024816"/>
    </source>
</evidence>
<dbReference type="Gene3D" id="1.10.10.10">
    <property type="entry name" value="Winged helix-like DNA-binding domain superfamily/Winged helix DNA-binding domain"/>
    <property type="match status" value="1"/>
</dbReference>
<dbReference type="Pfam" id="PF03466">
    <property type="entry name" value="LysR_substrate"/>
    <property type="match status" value="1"/>
</dbReference>
<keyword evidence="3" id="KW-0238">DNA-binding</keyword>
<organism evidence="6 7">
    <name type="scientific">Hyphomonas jannaschiana VP2</name>
    <dbReference type="NCBI Taxonomy" id="1280952"/>
    <lineage>
        <taxon>Bacteria</taxon>
        <taxon>Pseudomonadati</taxon>
        <taxon>Pseudomonadota</taxon>
        <taxon>Alphaproteobacteria</taxon>
        <taxon>Hyphomonadales</taxon>
        <taxon>Hyphomonadaceae</taxon>
        <taxon>Hyphomonas</taxon>
    </lineage>
</organism>
<keyword evidence="2" id="KW-0805">Transcription regulation</keyword>
<evidence type="ECO:0000256" key="2">
    <source>
        <dbReference type="ARBA" id="ARBA00023015"/>
    </source>
</evidence>
<dbReference type="InterPro" id="IPR036390">
    <property type="entry name" value="WH_DNA-bd_sf"/>
</dbReference>
<dbReference type="RefSeq" id="WP_035583660.1">
    <property type="nucleotide sequence ID" value="NZ_ARYJ01000011.1"/>
</dbReference>
<name>A0A059F8J6_9PROT</name>
<dbReference type="GO" id="GO:0003700">
    <property type="term" value="F:DNA-binding transcription factor activity"/>
    <property type="evidence" value="ECO:0007669"/>
    <property type="project" value="InterPro"/>
</dbReference>
<evidence type="ECO:0000313" key="6">
    <source>
        <dbReference type="EMBL" id="KCZ86878.1"/>
    </source>
</evidence>
<dbReference type="PATRIC" id="fig|1280952.3.peg.2959"/>
<dbReference type="InterPro" id="IPR005119">
    <property type="entry name" value="LysR_subst-bd"/>
</dbReference>
<keyword evidence="4" id="KW-0804">Transcription</keyword>
<dbReference type="AlphaFoldDB" id="A0A059F8J6"/>
<evidence type="ECO:0000256" key="3">
    <source>
        <dbReference type="ARBA" id="ARBA00023125"/>
    </source>
</evidence>
<dbReference type="Gene3D" id="3.40.190.290">
    <property type="match status" value="1"/>
</dbReference>